<dbReference type="GO" id="GO:0009279">
    <property type="term" value="C:cell outer membrane"/>
    <property type="evidence" value="ECO:0007669"/>
    <property type="project" value="UniProtKB-SubCell"/>
</dbReference>
<dbReference type="RefSeq" id="WP_025408584.1">
    <property type="nucleotide sequence ID" value="NZ_CP005748.1"/>
</dbReference>
<name>W5SWF5_9SPIR</name>
<dbReference type="EMBL" id="CP005748">
    <property type="protein sequence ID" value="AHH11260.1"/>
    <property type="molecule type" value="Genomic_DNA"/>
</dbReference>
<dbReference type="PROSITE" id="PS51257">
    <property type="entry name" value="PROKAR_LIPOPROTEIN"/>
    <property type="match status" value="1"/>
</dbReference>
<keyword evidence="7 8" id="KW-0449">Lipoprotein</keyword>
<feature type="chain" id="PRO_5016486561" description="Variable large protein" evidence="8">
    <location>
        <begin position="30"/>
        <end position="361"/>
    </location>
</feature>
<proteinExistence type="predicted"/>
<accession>W5SWF5</accession>
<evidence type="ECO:0000256" key="5">
    <source>
        <dbReference type="ARBA" id="ARBA00023139"/>
    </source>
</evidence>
<dbReference type="OrthoDB" id="351316at2"/>
<keyword evidence="9" id="KW-0614">Plasmid</keyword>
<feature type="signal peptide" evidence="8">
    <location>
        <begin position="1"/>
        <end position="29"/>
    </location>
</feature>
<comment type="function">
    <text evidence="1 8">The Vlp and Vsp proteins are antigenically distinct proteins, only one vlp or vsp gene is transcriptionally active at any one time. Switching between these genes is a mechanism of host immune response evasion.</text>
</comment>
<organism evidence="9">
    <name type="scientific">Borrelia coriaceae ATCC 43381</name>
    <dbReference type="NCBI Taxonomy" id="1408429"/>
    <lineage>
        <taxon>Bacteria</taxon>
        <taxon>Pseudomonadati</taxon>
        <taxon>Spirochaetota</taxon>
        <taxon>Spirochaetia</taxon>
        <taxon>Spirochaetales</taxon>
        <taxon>Borreliaceae</taxon>
        <taxon>Borrelia</taxon>
    </lineage>
</organism>
<dbReference type="InterPro" id="IPR000680">
    <property type="entry name" value="Borrelia_lipo"/>
</dbReference>
<protein>
    <recommendedName>
        <fullName evidence="8">Variable large protein</fullName>
    </recommendedName>
</protein>
<dbReference type="SUPFAM" id="SSF74748">
    <property type="entry name" value="Variable surface antigen VlsE"/>
    <property type="match status" value="1"/>
</dbReference>
<evidence type="ECO:0000313" key="9">
    <source>
        <dbReference type="EMBL" id="AHH11260.1"/>
    </source>
</evidence>
<keyword evidence="6 8" id="KW-0998">Cell outer membrane</keyword>
<keyword evidence="4 8" id="KW-0472">Membrane</keyword>
<geneLocation type="plasmid" evidence="9">
    <name>unnamed</name>
</geneLocation>
<evidence type="ECO:0000256" key="4">
    <source>
        <dbReference type="ARBA" id="ARBA00023136"/>
    </source>
</evidence>
<evidence type="ECO:0000256" key="2">
    <source>
        <dbReference type="ARBA" id="ARBA00004459"/>
    </source>
</evidence>
<evidence type="ECO:0000256" key="1">
    <source>
        <dbReference type="ARBA" id="ARBA00003932"/>
    </source>
</evidence>
<keyword evidence="3 8" id="KW-0732">Signal</keyword>
<gene>
    <name evidence="9" type="ORF">BCO_0119000</name>
</gene>
<comment type="subcellular location">
    <subcellularLocation>
        <location evidence="2 8">Cell outer membrane</location>
        <topology evidence="2 8">Lipid-anchor</topology>
    </subcellularLocation>
</comment>
<evidence type="ECO:0000256" key="3">
    <source>
        <dbReference type="ARBA" id="ARBA00022729"/>
    </source>
</evidence>
<evidence type="ECO:0000256" key="6">
    <source>
        <dbReference type="ARBA" id="ARBA00023237"/>
    </source>
</evidence>
<dbReference type="Pfam" id="PF00921">
    <property type="entry name" value="Lipoprotein_2"/>
    <property type="match status" value="1"/>
</dbReference>
<sequence length="361" mass="37221">MKINIKNIRVKSICATLFISLLLSCNNSGENAEAENRLTEVLMDVGRSTENAFYSFMSLVSDTLGFRVTKDTTKKEDVGKYFSDLGKKLGETAAELEKVAKKSEVEGATDGPMALAIRSAVDTAKEVLGTLKGHLDSLGTVGDSKPVGDVETSAKKGVSTDDSALKNVYNALKGIVEIAKTQQVKDLISSNVTLKKTSIGVDAKDGAKILGTDQAPGTEVGSKAALIVSAVSGEEMLESIVVSKESDATTGVASNADDGTSALAFAKGGQRDRVGGGSGDAKAAAVAGGIALRSLVKAGTLASNGSDDEKAAQAVGVAAANKLLVAVKDIIKNTVKNVLGTAKQKIDDARKAKPDDNQSIK</sequence>
<reference evidence="9" key="1">
    <citation type="submission" date="2013-04" db="EMBL/GenBank/DDBJ databases">
        <title>Comparative Genomics of Relapsing Fever Spirochetes.</title>
        <authorList>
            <person name="Schwan T.G."/>
            <person name="Raffel S.J."/>
            <person name="Porcella S.F."/>
            <person name="Martens C.A."/>
            <person name="Bruno D.P."/>
            <person name="Ricklefs S.M."/>
            <person name="Barbian K.B."/>
        </authorList>
    </citation>
    <scope>NUCLEOTIDE SEQUENCE</scope>
    <source>
        <strain evidence="9">Co53</strain>
        <plasmid evidence="9">unnamed</plasmid>
    </source>
</reference>
<dbReference type="AlphaFoldDB" id="W5SWF5"/>
<evidence type="ECO:0000256" key="7">
    <source>
        <dbReference type="ARBA" id="ARBA00023288"/>
    </source>
</evidence>
<dbReference type="HOGENOM" id="CLU_054711_2_0_12"/>
<keyword evidence="5 8" id="KW-0564">Palmitate</keyword>
<evidence type="ECO:0000256" key="8">
    <source>
        <dbReference type="RuleBase" id="RU363105"/>
    </source>
</evidence>